<reference evidence="2 3" key="1">
    <citation type="submission" date="2017-07" db="EMBL/GenBank/DDBJ databases">
        <title>Phylogenetic study on the rhizospheric bacterium Ochrobactrum sp. A44.</title>
        <authorList>
            <person name="Krzyzanowska D.M."/>
            <person name="Ossowicki A."/>
            <person name="Rajewska M."/>
            <person name="Maciag T."/>
            <person name="Kaczynski Z."/>
            <person name="Czerwicka M."/>
            <person name="Jafra S."/>
        </authorList>
    </citation>
    <scope>NUCLEOTIDE SEQUENCE [LARGE SCALE GENOMIC DNA]</scope>
    <source>
        <strain evidence="2 3">A44</strain>
    </source>
</reference>
<sequence>MISLPLKLANRHGLIAGATGTGQTVTMQAMNEQFSRAGVPVFAADIKGDLSGIAAEGQPGAIADRYAEMAGTFNPDACPVQFWDIYGNQGAPIRTSVQEMGTQLLATMLQLNQT</sequence>
<gene>
    <name evidence="2" type="ORF">CES85_5457</name>
</gene>
<organism evidence="2 3">
    <name type="scientific">Ochrobactrum quorumnocens</name>
    <dbReference type="NCBI Taxonomy" id="271865"/>
    <lineage>
        <taxon>Bacteria</taxon>
        <taxon>Pseudomonadati</taxon>
        <taxon>Pseudomonadota</taxon>
        <taxon>Alphaproteobacteria</taxon>
        <taxon>Hyphomicrobiales</taxon>
        <taxon>Brucellaceae</taxon>
        <taxon>Brucella/Ochrobactrum group</taxon>
        <taxon>Ochrobactrum</taxon>
    </lineage>
</organism>
<name>A0A248UDH1_9HYPH</name>
<dbReference type="SUPFAM" id="SSF52540">
    <property type="entry name" value="P-loop containing nucleoside triphosphate hydrolases"/>
    <property type="match status" value="1"/>
</dbReference>
<dbReference type="Gene3D" id="3.40.50.300">
    <property type="entry name" value="P-loop containing nucleotide triphosphate hydrolases"/>
    <property type="match status" value="1"/>
</dbReference>
<dbReference type="Pfam" id="PF05872">
    <property type="entry name" value="HerA_C"/>
    <property type="match status" value="1"/>
</dbReference>
<evidence type="ECO:0000313" key="3">
    <source>
        <dbReference type="Proteomes" id="UP000215256"/>
    </source>
</evidence>
<dbReference type="InterPro" id="IPR051162">
    <property type="entry name" value="T4SS_component"/>
</dbReference>
<proteinExistence type="predicted"/>
<evidence type="ECO:0000259" key="1">
    <source>
        <dbReference type="Pfam" id="PF05872"/>
    </source>
</evidence>
<dbReference type="Proteomes" id="UP000215256">
    <property type="component" value="Chromosome 2"/>
</dbReference>
<dbReference type="InterPro" id="IPR027417">
    <property type="entry name" value="P-loop_NTPase"/>
</dbReference>
<dbReference type="AlphaFoldDB" id="A0A248UDH1"/>
<dbReference type="PANTHER" id="PTHR30121">
    <property type="entry name" value="UNCHARACTERIZED PROTEIN YJGR-RELATED"/>
    <property type="match status" value="1"/>
</dbReference>
<dbReference type="PANTHER" id="PTHR30121:SF6">
    <property type="entry name" value="SLR6007 PROTEIN"/>
    <property type="match status" value="1"/>
</dbReference>
<accession>A0A248UDH1</accession>
<feature type="domain" description="Helicase HerA-like C-terminal" evidence="1">
    <location>
        <begin position="3"/>
        <end position="114"/>
    </location>
</feature>
<protein>
    <submittedName>
        <fullName evidence="2">AAA-like domain protein</fullName>
    </submittedName>
</protein>
<dbReference type="KEGG" id="och:CES85_5457"/>
<dbReference type="EMBL" id="CP022603">
    <property type="protein sequence ID" value="ASV84662.1"/>
    <property type="molecule type" value="Genomic_DNA"/>
</dbReference>
<dbReference type="InterPro" id="IPR033186">
    <property type="entry name" value="HerA_C"/>
</dbReference>
<evidence type="ECO:0000313" key="2">
    <source>
        <dbReference type="EMBL" id="ASV84662.1"/>
    </source>
</evidence>